<dbReference type="InterPro" id="IPR051409">
    <property type="entry name" value="Atypical_kinase_ADCK"/>
</dbReference>
<comment type="similarity">
    <text evidence="1">Belongs to the protein kinase superfamily. ADCK protein kinase family.</text>
</comment>
<feature type="domain" description="ABC1 atypical kinase-like" evidence="5">
    <location>
        <begin position="100"/>
        <end position="338"/>
    </location>
</feature>
<evidence type="ECO:0000256" key="3">
    <source>
        <dbReference type="ARBA" id="ARBA00022741"/>
    </source>
</evidence>
<gene>
    <name evidence="6" type="ORF">AVO44_03825</name>
</gene>
<dbReference type="GO" id="GO:0005524">
    <property type="term" value="F:ATP binding"/>
    <property type="evidence" value="ECO:0007669"/>
    <property type="project" value="UniProtKB-KW"/>
</dbReference>
<dbReference type="GO" id="GO:0006744">
    <property type="term" value="P:ubiquinone biosynthetic process"/>
    <property type="evidence" value="ECO:0007669"/>
    <property type="project" value="TreeGrafter"/>
</dbReference>
<dbReference type="Pfam" id="PF03109">
    <property type="entry name" value="ABC1"/>
    <property type="match status" value="1"/>
</dbReference>
<dbReference type="STRING" id="1685378.AVO44_03825"/>
<comment type="caution">
    <text evidence="6">The sequence shown here is derived from an EMBL/GenBank/DDBJ whole genome shotgun (WGS) entry which is preliminary data.</text>
</comment>
<protein>
    <submittedName>
        <fullName evidence="6">Ubiquinol-cytochrome C reductase</fullName>
    </submittedName>
</protein>
<dbReference type="InterPro" id="IPR011009">
    <property type="entry name" value="Kinase-like_dom_sf"/>
</dbReference>
<dbReference type="CDD" id="cd13970">
    <property type="entry name" value="ABC1_ADCK3"/>
    <property type="match status" value="1"/>
</dbReference>
<dbReference type="SUPFAM" id="SSF56112">
    <property type="entry name" value="Protein kinase-like (PK-like)"/>
    <property type="match status" value="1"/>
</dbReference>
<organism evidence="6 7">
    <name type="scientific">Ruegeria profundi</name>
    <dbReference type="NCBI Taxonomy" id="1685378"/>
    <lineage>
        <taxon>Bacteria</taxon>
        <taxon>Pseudomonadati</taxon>
        <taxon>Pseudomonadota</taxon>
        <taxon>Alphaproteobacteria</taxon>
        <taxon>Rhodobacterales</taxon>
        <taxon>Roseobacteraceae</taxon>
        <taxon>Ruegeria</taxon>
    </lineage>
</organism>
<keyword evidence="4" id="KW-0067">ATP-binding</keyword>
<evidence type="ECO:0000256" key="4">
    <source>
        <dbReference type="ARBA" id="ARBA00022840"/>
    </source>
</evidence>
<evidence type="ECO:0000313" key="7">
    <source>
        <dbReference type="Proteomes" id="UP000053690"/>
    </source>
</evidence>
<dbReference type="AlphaFoldDB" id="A0A0X3TZC9"/>
<dbReference type="OrthoDB" id="9795390at2"/>
<name>A0A0X3TZC9_9RHOB</name>
<dbReference type="InterPro" id="IPR004147">
    <property type="entry name" value="ABC1_dom"/>
</dbReference>
<dbReference type="Proteomes" id="UP000053690">
    <property type="component" value="Unassembled WGS sequence"/>
</dbReference>
<evidence type="ECO:0000256" key="2">
    <source>
        <dbReference type="ARBA" id="ARBA00022679"/>
    </source>
</evidence>
<dbReference type="RefSeq" id="WP_068332830.1">
    <property type="nucleotide sequence ID" value="NZ_LQBP01000002.1"/>
</dbReference>
<keyword evidence="7" id="KW-1185">Reference proteome</keyword>
<dbReference type="EMBL" id="LQBP01000002">
    <property type="protein sequence ID" value="KUJ81012.1"/>
    <property type="molecule type" value="Genomic_DNA"/>
</dbReference>
<dbReference type="PANTHER" id="PTHR43851:SF3">
    <property type="entry name" value="COENZYME Q8"/>
    <property type="match status" value="1"/>
</dbReference>
<accession>A0A0X3TZC9</accession>
<dbReference type="InterPro" id="IPR034646">
    <property type="entry name" value="ADCK3_dom"/>
</dbReference>
<evidence type="ECO:0000259" key="5">
    <source>
        <dbReference type="Pfam" id="PF03109"/>
    </source>
</evidence>
<dbReference type="GO" id="GO:0016740">
    <property type="term" value="F:transferase activity"/>
    <property type="evidence" value="ECO:0007669"/>
    <property type="project" value="UniProtKB-KW"/>
</dbReference>
<keyword evidence="3" id="KW-0547">Nucleotide-binding</keyword>
<dbReference type="PANTHER" id="PTHR43851">
    <property type="match status" value="1"/>
</dbReference>
<sequence>MTGRKPLSGPVAVPTGRLVRIAGLGGMTAGIAGNVAAQALGQVRRGSRPDMRSLLMTPDNIRRVADQLARMRGAALKVGQLMSMDAGDVLPPELADIMARLRDQAHFMPPKQLQQVLNRNWKPDWLQSFQSFNVRPIAAASIGQVHRATLKDGRDVAIKVQYPGIARSIDSDVANVAALVRMSGLVPRNFDLNPYVEEARSQLHEETEYEKEGAHLRQFTDLLDGADQFEIPSFYADWSTPEILTMSFLEGLPIETLSDMPSDARNHVAQALIELTLKEVFEFGVTQSDPNFANFRYNPVTGKTILLDFGATRTLDSSSIDGYRRLLRAGLKEDCEGLRDAAVQMKIIEGDSAFDTQILGMIRSVFGAIVSREEFDFADRSLAEQLHREGVALAEAGYVPPQIPMEILYLQRKFGGMFLLATRLKAKLPLRSLLTKFAN</sequence>
<reference evidence="7" key="1">
    <citation type="submission" date="2015-12" db="EMBL/GenBank/DDBJ databases">
        <authorList>
            <person name="Zhang G."/>
            <person name="Stingl U."/>
        </authorList>
    </citation>
    <scope>NUCLEOTIDE SEQUENCE [LARGE SCALE GENOMIC DNA]</scope>
    <source>
        <strain evidence="7">ZGT108</strain>
    </source>
</reference>
<keyword evidence="2" id="KW-0808">Transferase</keyword>
<evidence type="ECO:0000256" key="1">
    <source>
        <dbReference type="ARBA" id="ARBA00009670"/>
    </source>
</evidence>
<evidence type="ECO:0000313" key="6">
    <source>
        <dbReference type="EMBL" id="KUJ81012.1"/>
    </source>
</evidence>
<proteinExistence type="inferred from homology"/>